<dbReference type="Gene3D" id="3.40.50.300">
    <property type="entry name" value="P-loop containing nucleotide triphosphate hydrolases"/>
    <property type="match status" value="1"/>
</dbReference>
<organism evidence="2 3">
    <name type="scientific">Blautia faecis</name>
    <dbReference type="NCBI Taxonomy" id="871665"/>
    <lineage>
        <taxon>Bacteria</taxon>
        <taxon>Bacillati</taxon>
        <taxon>Bacillota</taxon>
        <taxon>Clostridia</taxon>
        <taxon>Lachnospirales</taxon>
        <taxon>Lachnospiraceae</taxon>
        <taxon>Blautia</taxon>
    </lineage>
</organism>
<dbReference type="InterPro" id="IPR020590">
    <property type="entry name" value="Guanylate_kinase_CS"/>
</dbReference>
<gene>
    <name evidence="2" type="ORF">G5B17_13035</name>
</gene>
<evidence type="ECO:0000259" key="1">
    <source>
        <dbReference type="PROSITE" id="PS50052"/>
    </source>
</evidence>
<name>A0ABX2HAV7_9FIRM</name>
<reference evidence="2 3" key="1">
    <citation type="journal article" date="2020" name="Cell Host Microbe">
        <title>Functional and Genomic Variation between Human-Derived Isolates of Lachnospiraceae Reveals Inter- and Intra-Species Diversity.</title>
        <authorList>
            <person name="Sorbara M.T."/>
            <person name="Littmann E.R."/>
            <person name="Fontana E."/>
            <person name="Moody T.U."/>
            <person name="Kohout C.E."/>
            <person name="Gjonbalaj M."/>
            <person name="Eaton V."/>
            <person name="Seok R."/>
            <person name="Leiner I.M."/>
            <person name="Pamer E.G."/>
        </authorList>
    </citation>
    <scope>NUCLEOTIDE SEQUENCE [LARGE SCALE GENOMIC DNA]</scope>
    <source>
        <strain evidence="2 3">MSK.17.74</strain>
    </source>
</reference>
<proteinExistence type="predicted"/>
<dbReference type="GO" id="GO:0016301">
    <property type="term" value="F:kinase activity"/>
    <property type="evidence" value="ECO:0007669"/>
    <property type="project" value="UniProtKB-KW"/>
</dbReference>
<dbReference type="Proteomes" id="UP001644719">
    <property type="component" value="Unassembled WGS sequence"/>
</dbReference>
<dbReference type="PROSITE" id="PS50052">
    <property type="entry name" value="GUANYLATE_KINASE_2"/>
    <property type="match status" value="1"/>
</dbReference>
<keyword evidence="3" id="KW-1185">Reference proteome</keyword>
<accession>A0ABX2HAV7</accession>
<protein>
    <submittedName>
        <fullName evidence="2">Guanylate kinase</fullName>
    </submittedName>
</protein>
<dbReference type="InterPro" id="IPR027417">
    <property type="entry name" value="P-loop_NTPase"/>
</dbReference>
<dbReference type="InterPro" id="IPR008145">
    <property type="entry name" value="GK/Ca_channel_bsu"/>
</dbReference>
<dbReference type="Pfam" id="PF00625">
    <property type="entry name" value="Guanylate_kin"/>
    <property type="match status" value="1"/>
</dbReference>
<dbReference type="EMBL" id="JAAITS010000037">
    <property type="protein sequence ID" value="NSG86310.1"/>
    <property type="molecule type" value="Genomic_DNA"/>
</dbReference>
<dbReference type="RefSeq" id="WP_173770012.1">
    <property type="nucleotide sequence ID" value="NZ_JAAITS010000037.1"/>
</dbReference>
<keyword evidence="2" id="KW-0808">Transferase</keyword>
<sequence>MGKIFYIMGKSASGKDHIYARLAAHEGLGLKKLVLYTTRPIRAEEENGKQYYFVDDKELEEFRSSGNLIEARAYHTVHGIWNYFTADDGQVDLENADYLGIGTLESYVKMREYYGKENVCPVYIEVEDGERLARALKRERGQEIPRYEEMCRRFLADQEDFSEEKIAAAGITRKFQNVDLEECVEEIAEYIRQA</sequence>
<feature type="domain" description="Guanylate kinase-like" evidence="1">
    <location>
        <begin position="2"/>
        <end position="192"/>
    </location>
</feature>
<dbReference type="InterPro" id="IPR008144">
    <property type="entry name" value="Guanylate_kin-like_dom"/>
</dbReference>
<dbReference type="PROSITE" id="PS00856">
    <property type="entry name" value="GUANYLATE_KINASE_1"/>
    <property type="match status" value="1"/>
</dbReference>
<dbReference type="SMART" id="SM00072">
    <property type="entry name" value="GuKc"/>
    <property type="match status" value="1"/>
</dbReference>
<evidence type="ECO:0000313" key="3">
    <source>
        <dbReference type="Proteomes" id="UP001644719"/>
    </source>
</evidence>
<evidence type="ECO:0000313" key="2">
    <source>
        <dbReference type="EMBL" id="NSG86310.1"/>
    </source>
</evidence>
<dbReference type="SUPFAM" id="SSF52540">
    <property type="entry name" value="P-loop containing nucleoside triphosphate hydrolases"/>
    <property type="match status" value="1"/>
</dbReference>
<comment type="caution">
    <text evidence="2">The sequence shown here is derived from an EMBL/GenBank/DDBJ whole genome shotgun (WGS) entry which is preliminary data.</text>
</comment>
<keyword evidence="2" id="KW-0418">Kinase</keyword>